<dbReference type="GO" id="GO:0032502">
    <property type="term" value="P:developmental process"/>
    <property type="evidence" value="ECO:0007669"/>
    <property type="project" value="UniProtKB-ARBA"/>
</dbReference>
<dbReference type="Pfam" id="PF00581">
    <property type="entry name" value="Rhodanese"/>
    <property type="match status" value="1"/>
</dbReference>
<dbReference type="CDD" id="cd01530">
    <property type="entry name" value="Cdc25"/>
    <property type="match status" value="1"/>
</dbReference>
<feature type="domain" description="Rhodanese" evidence="9">
    <location>
        <begin position="292"/>
        <end position="401"/>
    </location>
</feature>
<comment type="catalytic activity">
    <reaction evidence="7">
        <text>O-phospho-L-tyrosyl-[protein] + H2O = L-tyrosyl-[protein] + phosphate</text>
        <dbReference type="Rhea" id="RHEA:10684"/>
        <dbReference type="Rhea" id="RHEA-COMP:10136"/>
        <dbReference type="Rhea" id="RHEA-COMP:20101"/>
        <dbReference type="ChEBI" id="CHEBI:15377"/>
        <dbReference type="ChEBI" id="CHEBI:43474"/>
        <dbReference type="ChEBI" id="CHEBI:46858"/>
        <dbReference type="ChEBI" id="CHEBI:61978"/>
        <dbReference type="EC" id="3.1.3.48"/>
    </reaction>
</comment>
<dbReference type="PRINTS" id="PR00716">
    <property type="entry name" value="MPIPHPHTASE"/>
</dbReference>
<dbReference type="Gene3D" id="3.40.250.10">
    <property type="entry name" value="Rhodanese-like domain"/>
    <property type="match status" value="1"/>
</dbReference>
<dbReference type="GO" id="GO:0051301">
    <property type="term" value="P:cell division"/>
    <property type="evidence" value="ECO:0007669"/>
    <property type="project" value="UniProtKB-KW"/>
</dbReference>
<evidence type="ECO:0000256" key="4">
    <source>
        <dbReference type="ARBA" id="ARBA00022801"/>
    </source>
</evidence>
<evidence type="ECO:0000256" key="1">
    <source>
        <dbReference type="ARBA" id="ARBA00011065"/>
    </source>
</evidence>
<dbReference type="InterPro" id="IPR000751">
    <property type="entry name" value="MPI_Phosphatase"/>
</dbReference>
<evidence type="ECO:0000313" key="11">
    <source>
        <dbReference type="Proteomes" id="UP000625711"/>
    </source>
</evidence>
<evidence type="ECO:0000256" key="7">
    <source>
        <dbReference type="ARBA" id="ARBA00051722"/>
    </source>
</evidence>
<gene>
    <name evidence="10" type="ORF">GWI33_003421</name>
</gene>
<evidence type="ECO:0000256" key="3">
    <source>
        <dbReference type="ARBA" id="ARBA00022618"/>
    </source>
</evidence>
<reference evidence="10" key="1">
    <citation type="submission" date="2020-08" db="EMBL/GenBank/DDBJ databases">
        <title>Genome sequencing and assembly of the red palm weevil Rhynchophorus ferrugineus.</title>
        <authorList>
            <person name="Dias G.B."/>
            <person name="Bergman C.M."/>
            <person name="Manee M."/>
        </authorList>
    </citation>
    <scope>NUCLEOTIDE SEQUENCE</scope>
    <source>
        <strain evidence="10">AA-2017</strain>
        <tissue evidence="10">Whole larva</tissue>
    </source>
</reference>
<feature type="region of interest" description="Disordered" evidence="8">
    <location>
        <begin position="33"/>
        <end position="69"/>
    </location>
</feature>
<keyword evidence="6" id="KW-0131">Cell cycle</keyword>
<dbReference type="AlphaFoldDB" id="A0A834MNM7"/>
<feature type="compositionally biased region" description="Low complexity" evidence="8">
    <location>
        <begin position="40"/>
        <end position="52"/>
    </location>
</feature>
<protein>
    <recommendedName>
        <fullName evidence="2">protein-tyrosine-phosphatase</fullName>
        <ecNumber evidence="2">3.1.3.48</ecNumber>
    </recommendedName>
</protein>
<dbReference type="GO" id="GO:0010971">
    <property type="term" value="P:positive regulation of G2/M transition of mitotic cell cycle"/>
    <property type="evidence" value="ECO:0007669"/>
    <property type="project" value="TreeGrafter"/>
</dbReference>
<dbReference type="InterPro" id="IPR001763">
    <property type="entry name" value="Rhodanese-like_dom"/>
</dbReference>
<name>A0A834MNM7_RHYFE</name>
<evidence type="ECO:0000256" key="6">
    <source>
        <dbReference type="ARBA" id="ARBA00023306"/>
    </source>
</evidence>
<dbReference type="InterPro" id="IPR036873">
    <property type="entry name" value="Rhodanese-like_dom_sf"/>
</dbReference>
<dbReference type="FunFam" id="3.40.250.10:FF:000036">
    <property type="entry name" value="M-phase inducer phosphatase"/>
    <property type="match status" value="1"/>
</dbReference>
<dbReference type="SMART" id="SM00450">
    <property type="entry name" value="RHOD"/>
    <property type="match status" value="1"/>
</dbReference>
<evidence type="ECO:0000256" key="8">
    <source>
        <dbReference type="SAM" id="MobiDB-lite"/>
    </source>
</evidence>
<dbReference type="OrthoDB" id="26523at2759"/>
<dbReference type="GO" id="GO:0004725">
    <property type="term" value="F:protein tyrosine phosphatase activity"/>
    <property type="evidence" value="ECO:0007669"/>
    <property type="project" value="UniProtKB-EC"/>
</dbReference>
<keyword evidence="3" id="KW-0132">Cell division</keyword>
<dbReference type="GO" id="GO:0110032">
    <property type="term" value="P:positive regulation of G2/MI transition of meiotic cell cycle"/>
    <property type="evidence" value="ECO:0007669"/>
    <property type="project" value="TreeGrafter"/>
</dbReference>
<keyword evidence="5" id="KW-0904">Protein phosphatase</keyword>
<dbReference type="PANTHER" id="PTHR10828">
    <property type="entry name" value="M-PHASE INDUCER PHOSPHATASE DUAL SPECIFICITY PHOSPHATASE CDC25"/>
    <property type="match status" value="1"/>
</dbReference>
<evidence type="ECO:0000313" key="10">
    <source>
        <dbReference type="EMBL" id="KAF7287790.1"/>
    </source>
</evidence>
<dbReference type="PANTHER" id="PTHR10828:SF76">
    <property type="entry name" value="M-PHASE INDUCER PHOSPHATASE"/>
    <property type="match status" value="1"/>
</dbReference>
<accession>A0A834MNM7</accession>
<evidence type="ECO:0000259" key="9">
    <source>
        <dbReference type="PROSITE" id="PS50206"/>
    </source>
</evidence>
<evidence type="ECO:0000256" key="2">
    <source>
        <dbReference type="ARBA" id="ARBA00013064"/>
    </source>
</evidence>
<feature type="compositionally biased region" description="Basic and acidic residues" evidence="8">
    <location>
        <begin position="53"/>
        <end position="62"/>
    </location>
</feature>
<proteinExistence type="inferred from homology"/>
<dbReference type="GO" id="GO:0005634">
    <property type="term" value="C:nucleus"/>
    <property type="evidence" value="ECO:0007669"/>
    <property type="project" value="TreeGrafter"/>
</dbReference>
<dbReference type="PROSITE" id="PS50206">
    <property type="entry name" value="RHODANESE_3"/>
    <property type="match status" value="1"/>
</dbReference>
<dbReference type="GO" id="GO:0005737">
    <property type="term" value="C:cytoplasm"/>
    <property type="evidence" value="ECO:0007669"/>
    <property type="project" value="TreeGrafter"/>
</dbReference>
<feature type="region of interest" description="Disordered" evidence="8">
    <location>
        <begin position="159"/>
        <end position="199"/>
    </location>
</feature>
<dbReference type="GO" id="GO:0010256">
    <property type="term" value="P:endomembrane system organization"/>
    <property type="evidence" value="ECO:0007669"/>
    <property type="project" value="UniProtKB-ARBA"/>
</dbReference>
<dbReference type="Proteomes" id="UP000625711">
    <property type="component" value="Unassembled WGS sequence"/>
</dbReference>
<dbReference type="SUPFAM" id="SSF52821">
    <property type="entry name" value="Rhodanese/Cell cycle control phosphatase"/>
    <property type="match status" value="1"/>
</dbReference>
<dbReference type="GO" id="GO:0009794">
    <property type="term" value="P:regulation of mitotic cell cycle, embryonic"/>
    <property type="evidence" value="ECO:0007669"/>
    <property type="project" value="UniProtKB-ARBA"/>
</dbReference>
<evidence type="ECO:0000256" key="5">
    <source>
        <dbReference type="ARBA" id="ARBA00022912"/>
    </source>
</evidence>
<dbReference type="EMBL" id="JAACXV010000003">
    <property type="protein sequence ID" value="KAF7287790.1"/>
    <property type="molecule type" value="Genomic_DNA"/>
</dbReference>
<dbReference type="EC" id="3.1.3.48" evidence="2"/>
<keyword evidence="11" id="KW-1185">Reference proteome</keyword>
<feature type="compositionally biased region" description="Basic and acidic residues" evidence="8">
    <location>
        <begin position="179"/>
        <end position="195"/>
    </location>
</feature>
<sequence length="442" mass="50641">MWDSGTTDSCEICEFSRKKNDCQNSEDISLYEGTAPLPETCTTDSSPSCPSRRSLDDVDSSSHDSGYGASYQGENGKFLSYASPTRGLSFSFESGSMCSMEDDFLEDFSDVEPLEKTSVLPKDFCKLINDPLEIRSKCTEKNSPKDTFIRPLFRRALSLQNTRPSTTPNSSRVRTNLFKSDDNENKENRPFKRPDPPTTLESVLIKRSKLFDEHSPPQQKCRSPARPVLKRAVSATEESIMCAVQRSSTEPDLIGDFSKSFCLPLTKGKHQDLKAITPETLARLIKGDFSNTVESFKVIDCRYPYEFIGGHIEGALNIYTKEQISELLHENHVPASNNGKRHILVFHCEFSSERGPNLYRYLRKEDRQRNVNSYPTLHYPEIYLLEGGYKSFFFKFAEMCVPIAYKEMLHPDHEEDLRHFRQKSKTWNADNRHRPTRSLKRL</sequence>
<dbReference type="GO" id="GO:0000086">
    <property type="term" value="P:G2/M transition of mitotic cell cycle"/>
    <property type="evidence" value="ECO:0007669"/>
    <property type="project" value="TreeGrafter"/>
</dbReference>
<keyword evidence="4" id="KW-0378">Hydrolase</keyword>
<comment type="similarity">
    <text evidence="1">Belongs to the MPI phosphatase family.</text>
</comment>
<feature type="compositionally biased region" description="Polar residues" evidence="8">
    <location>
        <begin position="159"/>
        <end position="178"/>
    </location>
</feature>
<organism evidence="10 11">
    <name type="scientific">Rhynchophorus ferrugineus</name>
    <name type="common">Red palm weevil</name>
    <name type="synonym">Curculio ferrugineus</name>
    <dbReference type="NCBI Taxonomy" id="354439"/>
    <lineage>
        <taxon>Eukaryota</taxon>
        <taxon>Metazoa</taxon>
        <taxon>Ecdysozoa</taxon>
        <taxon>Arthropoda</taxon>
        <taxon>Hexapoda</taxon>
        <taxon>Insecta</taxon>
        <taxon>Pterygota</taxon>
        <taxon>Neoptera</taxon>
        <taxon>Endopterygota</taxon>
        <taxon>Coleoptera</taxon>
        <taxon>Polyphaga</taxon>
        <taxon>Cucujiformia</taxon>
        <taxon>Curculionidae</taxon>
        <taxon>Dryophthorinae</taxon>
        <taxon>Rhynchophorus</taxon>
    </lineage>
</organism>
<comment type="caution">
    <text evidence="10">The sequence shown here is derived from an EMBL/GenBank/DDBJ whole genome shotgun (WGS) entry which is preliminary data.</text>
</comment>